<feature type="compositionally biased region" description="Polar residues" evidence="1">
    <location>
        <begin position="163"/>
        <end position="172"/>
    </location>
</feature>
<feature type="compositionally biased region" description="Low complexity" evidence="1">
    <location>
        <begin position="7"/>
        <end position="39"/>
    </location>
</feature>
<name>A0ABD6F3U6_9BILA</name>
<proteinExistence type="predicted"/>
<gene>
    <name evidence="2" type="ORF">AB6A40_011046</name>
</gene>
<dbReference type="SUPFAM" id="SSF57667">
    <property type="entry name" value="beta-beta-alpha zinc fingers"/>
    <property type="match status" value="1"/>
</dbReference>
<feature type="region of interest" description="Disordered" evidence="1">
    <location>
        <begin position="1"/>
        <end position="39"/>
    </location>
</feature>
<evidence type="ECO:0000313" key="3">
    <source>
        <dbReference type="Proteomes" id="UP001608902"/>
    </source>
</evidence>
<dbReference type="AlphaFoldDB" id="A0ABD6F3U6"/>
<dbReference type="Proteomes" id="UP001608902">
    <property type="component" value="Unassembled WGS sequence"/>
</dbReference>
<dbReference type="EMBL" id="JBGFUD010016769">
    <property type="protein sequence ID" value="MFH4984337.1"/>
    <property type="molecule type" value="Genomic_DNA"/>
</dbReference>
<evidence type="ECO:0000313" key="2">
    <source>
        <dbReference type="EMBL" id="MFH4984337.1"/>
    </source>
</evidence>
<evidence type="ECO:0000256" key="1">
    <source>
        <dbReference type="SAM" id="MobiDB-lite"/>
    </source>
</evidence>
<dbReference type="InterPro" id="IPR036236">
    <property type="entry name" value="Znf_C2H2_sf"/>
</dbReference>
<keyword evidence="3" id="KW-1185">Reference proteome</keyword>
<evidence type="ECO:0008006" key="4">
    <source>
        <dbReference type="Google" id="ProtNLM"/>
    </source>
</evidence>
<feature type="region of interest" description="Disordered" evidence="1">
    <location>
        <begin position="163"/>
        <end position="196"/>
    </location>
</feature>
<organism evidence="2 3">
    <name type="scientific">Gnathostoma spinigerum</name>
    <dbReference type="NCBI Taxonomy" id="75299"/>
    <lineage>
        <taxon>Eukaryota</taxon>
        <taxon>Metazoa</taxon>
        <taxon>Ecdysozoa</taxon>
        <taxon>Nematoda</taxon>
        <taxon>Chromadorea</taxon>
        <taxon>Rhabditida</taxon>
        <taxon>Spirurina</taxon>
        <taxon>Gnathostomatomorpha</taxon>
        <taxon>Gnathostomatoidea</taxon>
        <taxon>Gnathostomatidae</taxon>
        <taxon>Gnathostoma</taxon>
    </lineage>
</organism>
<reference evidence="2 3" key="1">
    <citation type="submission" date="2024-08" db="EMBL/GenBank/DDBJ databases">
        <title>Gnathostoma spinigerum genome.</title>
        <authorList>
            <person name="Gonzalez-Bertolin B."/>
            <person name="Monzon S."/>
            <person name="Zaballos A."/>
            <person name="Jimenez P."/>
            <person name="Dekumyoy P."/>
            <person name="Varona S."/>
            <person name="Cuesta I."/>
            <person name="Sumanam S."/>
            <person name="Adisakwattana P."/>
            <person name="Gasser R.B."/>
            <person name="Hernandez-Gonzalez A."/>
            <person name="Young N.D."/>
            <person name="Perteguer M.J."/>
        </authorList>
    </citation>
    <scope>NUCLEOTIDE SEQUENCE [LARGE SCALE GENOMIC DNA]</scope>
    <source>
        <strain evidence="2">AL3</strain>
        <tissue evidence="2">Liver</tissue>
    </source>
</reference>
<accession>A0ABD6F3U6</accession>
<comment type="caution">
    <text evidence="2">The sequence shown here is derived from an EMBL/GenBank/DDBJ whole genome shotgun (WGS) entry which is preliminary data.</text>
</comment>
<protein>
    <recommendedName>
        <fullName evidence="4">C2H2-type domain-containing protein</fullName>
    </recommendedName>
</protein>
<sequence>MNQKNLSGSSASSSSSGYASNGYGRHSSTSGSSSLSGSSLTNANSTPFSAYVPSASSRKYICTYCQKAMSSPRNLQRHHLSCKAATSASNVTSAEQVHDTNSTHLNFGNQYSVSNTGLNSTSMSSPSITPSMHSSTAECAKNMSIDSIGRKITSSSSNHCGVSDFTTLSTDRQNSDRRCEEFPEGQPLLPDPSCSSSSYNLDFPQSDDRLGPECEDSFLDSAVAEMAQHSDLNMLTAGSLASSILDDDDNSLPPMRFSDDGFDLDSVPSVPAPNTQVENNVCPNTPVAQMPPAALFQCESCSKTVSSSRSLKRHRGTCKQYQLDYGLSNKVDTGRSMSARCGSTSTRLSSAF</sequence>